<accession>A0ABP2D7S5</accession>
<evidence type="ECO:0000313" key="3">
    <source>
        <dbReference type="Proteomes" id="UP000003257"/>
    </source>
</evidence>
<keyword evidence="1" id="KW-0732">Signal</keyword>
<reference evidence="2 3" key="1">
    <citation type="submission" date="2007-11" db="EMBL/GenBank/DDBJ databases">
        <authorList>
            <person name="Wagner-Dobler I."/>
            <person name="Ferriera S."/>
            <person name="Johnson J."/>
            <person name="Kravitz S."/>
            <person name="Beeson K."/>
            <person name="Sutton G."/>
            <person name="Rogers Y.-H."/>
            <person name="Friedman R."/>
            <person name="Frazier M."/>
            <person name="Venter J.C."/>
        </authorList>
    </citation>
    <scope>NUCLEOTIDE SEQUENCE [LARGE SCALE GENOMIC DNA]</scope>
    <source>
        <strain evidence="2 3">HEL-45</strain>
    </source>
</reference>
<gene>
    <name evidence="2" type="ORF">OIHEL45_11600</name>
</gene>
<dbReference type="RefSeq" id="WP_007120291.1">
    <property type="nucleotide sequence ID" value="NZ_ABID01000005.1"/>
</dbReference>
<organism evidence="2 3">
    <name type="scientific">Sulfitobacter indolifex HEL-45</name>
    <dbReference type="NCBI Taxonomy" id="391624"/>
    <lineage>
        <taxon>Bacteria</taxon>
        <taxon>Pseudomonadati</taxon>
        <taxon>Pseudomonadota</taxon>
        <taxon>Alphaproteobacteria</taxon>
        <taxon>Rhodobacterales</taxon>
        <taxon>Roseobacteraceae</taxon>
        <taxon>Sulfitobacter</taxon>
    </lineage>
</organism>
<feature type="signal peptide" evidence="1">
    <location>
        <begin position="1"/>
        <end position="19"/>
    </location>
</feature>
<proteinExistence type="predicted"/>
<protein>
    <submittedName>
        <fullName evidence="2">Uncharacterized protein</fullName>
    </submittedName>
</protein>
<evidence type="ECO:0000256" key="1">
    <source>
        <dbReference type="SAM" id="SignalP"/>
    </source>
</evidence>
<dbReference type="EMBL" id="ABID01000005">
    <property type="protein sequence ID" value="EDQ03976.1"/>
    <property type="molecule type" value="Genomic_DNA"/>
</dbReference>
<keyword evidence="3" id="KW-1185">Reference proteome</keyword>
<dbReference type="Proteomes" id="UP000003257">
    <property type="component" value="Unassembled WGS sequence"/>
</dbReference>
<comment type="caution">
    <text evidence="2">The sequence shown here is derived from an EMBL/GenBank/DDBJ whole genome shotgun (WGS) entry which is preliminary data.</text>
</comment>
<sequence length="127" mass="13609">MVIKAAAMLVGLFATSASAQDLLPRYEAAQVALDGRMLSVMGSDPAKARWSPERRGKSACALAELARLRGRAVAEAYVREVEYAIDEANRLTHAADFGGLAARIHRNAGIGFQRDLVPITRKCGIGL</sequence>
<feature type="chain" id="PRO_5046570343" evidence="1">
    <location>
        <begin position="20"/>
        <end position="127"/>
    </location>
</feature>
<name>A0ABP2D7S5_9RHOB</name>
<evidence type="ECO:0000313" key="2">
    <source>
        <dbReference type="EMBL" id="EDQ03976.1"/>
    </source>
</evidence>